<protein>
    <submittedName>
        <fullName evidence="7">Unannotated protein</fullName>
    </submittedName>
</protein>
<evidence type="ECO:0000256" key="3">
    <source>
        <dbReference type="ARBA" id="ARBA00022723"/>
    </source>
</evidence>
<dbReference type="Pfam" id="PF00067">
    <property type="entry name" value="p450"/>
    <property type="match status" value="1"/>
</dbReference>
<dbReference type="PROSITE" id="PS00086">
    <property type="entry name" value="CYTOCHROME_P450"/>
    <property type="match status" value="1"/>
</dbReference>
<dbReference type="InterPro" id="IPR002397">
    <property type="entry name" value="Cyt_P450_B"/>
</dbReference>
<dbReference type="GO" id="GO:0016705">
    <property type="term" value="F:oxidoreductase activity, acting on paired donors, with incorporation or reduction of molecular oxygen"/>
    <property type="evidence" value="ECO:0007669"/>
    <property type="project" value="InterPro"/>
</dbReference>
<evidence type="ECO:0000313" key="7">
    <source>
        <dbReference type="EMBL" id="CAB4848126.1"/>
    </source>
</evidence>
<accession>A0A6J7BQW7</accession>
<keyword evidence="4" id="KW-0560">Oxidoreductase</keyword>
<organism evidence="7">
    <name type="scientific">freshwater metagenome</name>
    <dbReference type="NCBI Taxonomy" id="449393"/>
    <lineage>
        <taxon>unclassified sequences</taxon>
        <taxon>metagenomes</taxon>
        <taxon>ecological metagenomes</taxon>
    </lineage>
</organism>
<evidence type="ECO:0000256" key="6">
    <source>
        <dbReference type="ARBA" id="ARBA00023033"/>
    </source>
</evidence>
<keyword evidence="3" id="KW-0479">Metal-binding</keyword>
<dbReference type="EMBL" id="CAFBIY010000023">
    <property type="protein sequence ID" value="CAB4848126.1"/>
    <property type="molecule type" value="Genomic_DNA"/>
</dbReference>
<dbReference type="Gene3D" id="1.10.630.10">
    <property type="entry name" value="Cytochrome P450"/>
    <property type="match status" value="1"/>
</dbReference>
<dbReference type="InterPro" id="IPR017972">
    <property type="entry name" value="Cyt_P450_CS"/>
</dbReference>
<proteinExistence type="inferred from homology"/>
<dbReference type="PANTHER" id="PTHR46696:SF3">
    <property type="entry name" value="PULCHERRIMINIC ACID SYNTHASE"/>
    <property type="match status" value="1"/>
</dbReference>
<evidence type="ECO:0000256" key="5">
    <source>
        <dbReference type="ARBA" id="ARBA00023004"/>
    </source>
</evidence>
<dbReference type="PRINTS" id="PR00385">
    <property type="entry name" value="P450"/>
</dbReference>
<evidence type="ECO:0000256" key="2">
    <source>
        <dbReference type="ARBA" id="ARBA00022617"/>
    </source>
</evidence>
<dbReference type="AlphaFoldDB" id="A0A6J7BQW7"/>
<gene>
    <name evidence="7" type="ORF">UFOPK3267_00635</name>
</gene>
<dbReference type="PRINTS" id="PR00359">
    <property type="entry name" value="BP450"/>
</dbReference>
<keyword evidence="5" id="KW-0408">Iron</keyword>
<dbReference type="GO" id="GO:0005506">
    <property type="term" value="F:iron ion binding"/>
    <property type="evidence" value="ECO:0007669"/>
    <property type="project" value="InterPro"/>
</dbReference>
<comment type="similarity">
    <text evidence="1">Belongs to the cytochrome P450 family.</text>
</comment>
<dbReference type="SUPFAM" id="SSF48264">
    <property type="entry name" value="Cytochrome P450"/>
    <property type="match status" value="1"/>
</dbReference>
<dbReference type="InterPro" id="IPR036396">
    <property type="entry name" value="Cyt_P450_sf"/>
</dbReference>
<reference evidence="7" key="1">
    <citation type="submission" date="2020-05" db="EMBL/GenBank/DDBJ databases">
        <authorList>
            <person name="Chiriac C."/>
            <person name="Salcher M."/>
            <person name="Ghai R."/>
            <person name="Kavagutti S V."/>
        </authorList>
    </citation>
    <scope>NUCLEOTIDE SEQUENCE</scope>
</reference>
<evidence type="ECO:0000256" key="4">
    <source>
        <dbReference type="ARBA" id="ARBA00023002"/>
    </source>
</evidence>
<dbReference type="GO" id="GO:0020037">
    <property type="term" value="F:heme binding"/>
    <property type="evidence" value="ECO:0007669"/>
    <property type="project" value="InterPro"/>
</dbReference>
<evidence type="ECO:0000256" key="1">
    <source>
        <dbReference type="ARBA" id="ARBA00010617"/>
    </source>
</evidence>
<dbReference type="PANTHER" id="PTHR46696">
    <property type="entry name" value="P450, PUTATIVE (EUROFUNG)-RELATED"/>
    <property type="match status" value="1"/>
</dbReference>
<keyword evidence="6" id="KW-0503">Monooxygenase</keyword>
<dbReference type="InterPro" id="IPR001128">
    <property type="entry name" value="Cyt_P450"/>
</dbReference>
<name>A0A6J7BQW7_9ZZZZ</name>
<keyword evidence="2" id="KW-0349">Heme</keyword>
<dbReference type="FunFam" id="1.10.630.10:FF:000018">
    <property type="entry name" value="Cytochrome P450 monooxygenase"/>
    <property type="match status" value="1"/>
</dbReference>
<dbReference type="GO" id="GO:0004497">
    <property type="term" value="F:monooxygenase activity"/>
    <property type="evidence" value="ECO:0007669"/>
    <property type="project" value="UniProtKB-KW"/>
</dbReference>
<sequence>MPTLASDLDLPMMTMDDGSRARRFTERMNLPDDVWLVRNLVGYSVWHYDDATAILRDKRWHNAAGRIAEIMGVTNEQFLGRQRESILSAEGDTHLRLRRLVAPAFSPRQADRLRPFMREVMNGLVDNVAANGRADIATDLCEPYPIPIIYELLGAPKSDWQLFSRLANDILEIFSLDMANKLDLIMRSQQELDDYTAQLIADRRDKPADDLLTDLIAAEEEGDRLTNDELVMMVNAVIVGGTDTTRNQLGCALSLFAEHPEQWQLLAERPDLAPKAVEETLRYFGAVRGTMRYASTDIVYRDVLFPAGTFVGIGIAESNKDASVFSDPDTFDITAHHGDQPHLTFGSGIHYCLGQALARAELQEALPLLAQRMPNLRRDGEITWKPEGVGIFGPARFPVTFDAGH</sequence>